<protein>
    <submittedName>
        <fullName evidence="5">HTH-type transcriptional repressor CytR</fullName>
    </submittedName>
</protein>
<evidence type="ECO:0000313" key="5">
    <source>
        <dbReference type="EMBL" id="ODN71814.1"/>
    </source>
</evidence>
<dbReference type="Gene3D" id="1.10.260.40">
    <property type="entry name" value="lambda repressor-like DNA-binding domains"/>
    <property type="match status" value="1"/>
</dbReference>
<gene>
    <name evidence="5" type="primary">cytR</name>
    <name evidence="5" type="ORF">A6302_00853</name>
</gene>
<dbReference type="SUPFAM" id="SSF53822">
    <property type="entry name" value="Periplasmic binding protein-like I"/>
    <property type="match status" value="1"/>
</dbReference>
<evidence type="ECO:0000313" key="6">
    <source>
        <dbReference type="Proteomes" id="UP000094622"/>
    </source>
</evidence>
<dbReference type="PROSITE" id="PS50932">
    <property type="entry name" value="HTH_LACI_2"/>
    <property type="match status" value="1"/>
</dbReference>
<dbReference type="PATRIC" id="fig|1439726.3.peg.892"/>
<evidence type="ECO:0000256" key="1">
    <source>
        <dbReference type="ARBA" id="ARBA00023015"/>
    </source>
</evidence>
<dbReference type="InterPro" id="IPR000843">
    <property type="entry name" value="HTH_LacI"/>
</dbReference>
<dbReference type="CDD" id="cd01392">
    <property type="entry name" value="HTH_LacI"/>
    <property type="match status" value="1"/>
</dbReference>
<keyword evidence="6" id="KW-1185">Reference proteome</keyword>
<organism evidence="5 6">
    <name type="scientific">Methylobrevis pamukkalensis</name>
    <dbReference type="NCBI Taxonomy" id="1439726"/>
    <lineage>
        <taxon>Bacteria</taxon>
        <taxon>Pseudomonadati</taxon>
        <taxon>Pseudomonadota</taxon>
        <taxon>Alphaproteobacteria</taxon>
        <taxon>Hyphomicrobiales</taxon>
        <taxon>Pleomorphomonadaceae</taxon>
        <taxon>Methylobrevis</taxon>
    </lineage>
</organism>
<sequence>MSDDETIPAPARARPARRLTIRDVAQSAGVSIGTVSAVLNDSAVVAADTRRHVQRIITELGFEPNNSARSLKRGRISSIGFIVPDLGNPFFAAVAEGIQTALVGRDVLLVLCMTGARPEQEEYYAKVLRTQRLDGVVYLSGTGMPSASLMELARKGAVVFVDERLPGVDVPFVAATNRLGARGVAAHVIAAGHRRIAIVSGPPRLWTSEQRLAGFREALAGGGLDPDGAVVFEGDYEEASGYAAASRLLGAAPAGERPTAILCANDLMAMGVIRYCREAGLSIPRDLSVTGFDDIPSSAFLDPALTTVAQPGREMGAAAARWLLNLSGIDTAMPARTEFETQIVLRDSVGPVAGA</sequence>
<evidence type="ECO:0000256" key="2">
    <source>
        <dbReference type="ARBA" id="ARBA00023125"/>
    </source>
</evidence>
<proteinExistence type="predicted"/>
<dbReference type="Gene3D" id="3.40.50.2300">
    <property type="match status" value="2"/>
</dbReference>
<dbReference type="EMBL" id="MCRJ01000013">
    <property type="protein sequence ID" value="ODN71814.1"/>
    <property type="molecule type" value="Genomic_DNA"/>
</dbReference>
<dbReference type="AlphaFoldDB" id="A0A1E3H671"/>
<dbReference type="PRINTS" id="PR00036">
    <property type="entry name" value="HTHLACI"/>
</dbReference>
<evidence type="ECO:0000256" key="3">
    <source>
        <dbReference type="ARBA" id="ARBA00023163"/>
    </source>
</evidence>
<dbReference type="InterPro" id="IPR046335">
    <property type="entry name" value="LacI/GalR-like_sensor"/>
</dbReference>
<feature type="domain" description="HTH lacI-type" evidence="4">
    <location>
        <begin position="19"/>
        <end position="73"/>
    </location>
</feature>
<dbReference type="PANTHER" id="PTHR30146:SF153">
    <property type="entry name" value="LACTOSE OPERON REPRESSOR"/>
    <property type="match status" value="1"/>
</dbReference>
<reference evidence="5 6" key="1">
    <citation type="submission" date="2016-07" db="EMBL/GenBank/DDBJ databases">
        <title>Draft Genome Sequence of Methylobrevis pamukkalensis PK2.</title>
        <authorList>
            <person name="Vasilenko O.V."/>
            <person name="Doronina N.V."/>
            <person name="Shmareva M.N."/>
            <person name="Tarlachkov S.V."/>
            <person name="Mustakhimov I."/>
            <person name="Trotsenko Y.A."/>
        </authorList>
    </citation>
    <scope>NUCLEOTIDE SEQUENCE [LARGE SCALE GENOMIC DNA]</scope>
    <source>
        <strain evidence="5 6">PK2</strain>
    </source>
</reference>
<dbReference type="OrthoDB" id="7170131at2"/>
<dbReference type="CDD" id="cd06267">
    <property type="entry name" value="PBP1_LacI_sugar_binding-like"/>
    <property type="match status" value="1"/>
</dbReference>
<dbReference type="RefSeq" id="WP_083255488.1">
    <property type="nucleotide sequence ID" value="NZ_MCRJ01000013.1"/>
</dbReference>
<keyword evidence="2" id="KW-0238">DNA-binding</keyword>
<dbReference type="SUPFAM" id="SSF47413">
    <property type="entry name" value="lambda repressor-like DNA-binding domains"/>
    <property type="match status" value="1"/>
</dbReference>
<dbReference type="InterPro" id="IPR028082">
    <property type="entry name" value="Peripla_BP_I"/>
</dbReference>
<comment type="caution">
    <text evidence="5">The sequence shown here is derived from an EMBL/GenBank/DDBJ whole genome shotgun (WGS) entry which is preliminary data.</text>
</comment>
<dbReference type="Pfam" id="PF13377">
    <property type="entry name" value="Peripla_BP_3"/>
    <property type="match status" value="1"/>
</dbReference>
<dbReference type="Pfam" id="PF00356">
    <property type="entry name" value="LacI"/>
    <property type="match status" value="1"/>
</dbReference>
<dbReference type="GO" id="GO:0000976">
    <property type="term" value="F:transcription cis-regulatory region binding"/>
    <property type="evidence" value="ECO:0007669"/>
    <property type="project" value="TreeGrafter"/>
</dbReference>
<keyword evidence="1" id="KW-0805">Transcription regulation</keyword>
<dbReference type="InterPro" id="IPR010982">
    <property type="entry name" value="Lambda_DNA-bd_dom_sf"/>
</dbReference>
<dbReference type="SMART" id="SM00354">
    <property type="entry name" value="HTH_LACI"/>
    <property type="match status" value="1"/>
</dbReference>
<evidence type="ECO:0000259" key="4">
    <source>
        <dbReference type="PROSITE" id="PS50932"/>
    </source>
</evidence>
<dbReference type="PANTHER" id="PTHR30146">
    <property type="entry name" value="LACI-RELATED TRANSCRIPTIONAL REPRESSOR"/>
    <property type="match status" value="1"/>
</dbReference>
<dbReference type="PROSITE" id="PS00356">
    <property type="entry name" value="HTH_LACI_1"/>
    <property type="match status" value="1"/>
</dbReference>
<keyword evidence="3" id="KW-0804">Transcription</keyword>
<name>A0A1E3H671_9HYPH</name>
<accession>A0A1E3H671</accession>
<dbReference type="Proteomes" id="UP000094622">
    <property type="component" value="Unassembled WGS sequence"/>
</dbReference>
<dbReference type="GO" id="GO:0003700">
    <property type="term" value="F:DNA-binding transcription factor activity"/>
    <property type="evidence" value="ECO:0007669"/>
    <property type="project" value="TreeGrafter"/>
</dbReference>